<gene>
    <name evidence="1" type="ordered locus">Cyan7425_1192</name>
</gene>
<dbReference type="OrthoDB" id="560641at2"/>
<dbReference type="KEGG" id="cyn:Cyan7425_1192"/>
<dbReference type="HOGENOM" id="CLU_828243_0_0_3"/>
<accession>B8HLT4</accession>
<dbReference type="STRING" id="395961.Cyan7425_1192"/>
<reference evidence="1" key="1">
    <citation type="submission" date="2009-01" db="EMBL/GenBank/DDBJ databases">
        <title>Complete sequence of chromosome Cyanothece sp. PCC 7425.</title>
        <authorList>
            <consortium name="US DOE Joint Genome Institute"/>
            <person name="Lucas S."/>
            <person name="Copeland A."/>
            <person name="Lapidus A."/>
            <person name="Glavina del Rio T."/>
            <person name="Dalin E."/>
            <person name="Tice H."/>
            <person name="Bruce D."/>
            <person name="Goodwin L."/>
            <person name="Pitluck S."/>
            <person name="Sims D."/>
            <person name="Meineke L."/>
            <person name="Brettin T."/>
            <person name="Detter J.C."/>
            <person name="Han C."/>
            <person name="Larimer F."/>
            <person name="Land M."/>
            <person name="Hauser L."/>
            <person name="Kyrpides N."/>
            <person name="Ovchinnikova G."/>
            <person name="Liberton M."/>
            <person name="Stoeckel J."/>
            <person name="Banerjee A."/>
            <person name="Singh A."/>
            <person name="Page L."/>
            <person name="Sato H."/>
            <person name="Zhao L."/>
            <person name="Sherman L."/>
            <person name="Pakrasi H."/>
            <person name="Richardson P."/>
        </authorList>
    </citation>
    <scope>NUCLEOTIDE SEQUENCE</scope>
    <source>
        <strain evidence="1">PCC 7425</strain>
    </source>
</reference>
<proteinExistence type="predicted"/>
<sequence length="329" mass="38443">MQQTIHHYSVIRPWWNRPLWGNQSILERILNHFQTKPAVPEGVLALHNRELAAATELAKQAEKLDCPEFASKEFVQLLKIRRQVRIQFKDSAPMGTSAQFLKAAIEAKDCFETIWQVEFQYFARKQQQYYTFIESLLNQNLSSQQFVDLAKEKLEITLPEITRDEGRVALNAYYNAINKLSTNKLGLELLGLFKRYQLSDFLLMRTVSLIVEALQKQDLTESRVVMPAVMKDYALFEKLIPIMKCPPTMASPEFFARIVQLVALEFKHQKTLVQFSRLASMLEEWRTPYREILTLREKHGAGEYKQPQEFAKTVPGLSLYTKYEEWLEE</sequence>
<dbReference type="EMBL" id="CP001344">
    <property type="protein sequence ID" value="ACL43572.1"/>
    <property type="molecule type" value="Genomic_DNA"/>
</dbReference>
<name>B8HLT4_CYAP4</name>
<dbReference type="AlphaFoldDB" id="B8HLT4"/>
<protein>
    <submittedName>
        <fullName evidence="1">Uncharacterized protein</fullName>
    </submittedName>
</protein>
<evidence type="ECO:0000313" key="1">
    <source>
        <dbReference type="EMBL" id="ACL43572.1"/>
    </source>
</evidence>
<organism evidence="1">
    <name type="scientific">Cyanothece sp. (strain PCC 7425 / ATCC 29141)</name>
    <dbReference type="NCBI Taxonomy" id="395961"/>
    <lineage>
        <taxon>Bacteria</taxon>
        <taxon>Bacillati</taxon>
        <taxon>Cyanobacteriota</taxon>
        <taxon>Cyanophyceae</taxon>
        <taxon>Gomontiellales</taxon>
        <taxon>Cyanothecaceae</taxon>
        <taxon>Cyanothece</taxon>
    </lineage>
</organism>
<dbReference type="eggNOG" id="ENOG502ZCIK">
    <property type="taxonomic scope" value="Bacteria"/>
</dbReference>